<reference evidence="1 2" key="1">
    <citation type="submission" date="2018-09" db="EMBL/GenBank/DDBJ databases">
        <title>The draft genome of Acinetobacter sp. strains.</title>
        <authorList>
            <person name="Qin J."/>
            <person name="Feng Y."/>
            <person name="Zong Z."/>
        </authorList>
    </citation>
    <scope>NUCLEOTIDE SEQUENCE [LARGE SCALE GENOMIC DNA]</scope>
    <source>
        <strain evidence="1 2">WCHAc060005</strain>
    </source>
</reference>
<gene>
    <name evidence="1" type="ORF">D9K81_14520</name>
</gene>
<accession>A0ABX9TTX1</accession>
<dbReference type="Proteomes" id="UP000280271">
    <property type="component" value="Unassembled WGS sequence"/>
</dbReference>
<protein>
    <submittedName>
        <fullName evidence="1">Uncharacterized protein</fullName>
    </submittedName>
</protein>
<dbReference type="EMBL" id="RCHC01000019">
    <property type="protein sequence ID" value="RLL18970.1"/>
    <property type="molecule type" value="Genomic_DNA"/>
</dbReference>
<organism evidence="1 2">
    <name type="scientific">Acinetobacter chengduensis</name>
    <dbReference type="NCBI Taxonomy" id="2420890"/>
    <lineage>
        <taxon>Bacteria</taxon>
        <taxon>Pseudomonadati</taxon>
        <taxon>Pseudomonadota</taxon>
        <taxon>Gammaproteobacteria</taxon>
        <taxon>Moraxellales</taxon>
        <taxon>Moraxellaceae</taxon>
        <taxon>Acinetobacter</taxon>
    </lineage>
</organism>
<sequence>MTVSKILQGQAGIQYGAVTDKSEADPRDSLNNVFFTGQFKRGRFDKPMKVHSGNVRAMLGYDPENMDYVAIEDALATGVPFVWVQRVAEAGGSCQPTELIVPVNNFSYDGLGGISVLAEFYVNGELKETKLNEWSPSDATRWWAYNSSTDMSRYNKDQVFLGDYFSGGYTFSLYSDHAFFTRLGYGADGSYKNYLDRYDGIPLNDGNFILLGYPDTPEEYEKITGNDWYPEYDILDKSKIDVKFKVNPNVKDGYIDLVKMLWGHDVSLHGCARYYNMAG</sequence>
<evidence type="ECO:0000313" key="1">
    <source>
        <dbReference type="EMBL" id="RLL18970.1"/>
    </source>
</evidence>
<comment type="caution">
    <text evidence="1">The sequence shown here is derived from an EMBL/GenBank/DDBJ whole genome shotgun (WGS) entry which is preliminary data.</text>
</comment>
<dbReference type="RefSeq" id="WP_121523463.1">
    <property type="nucleotide sequence ID" value="NZ_RCHC01000019.1"/>
</dbReference>
<proteinExistence type="predicted"/>
<keyword evidence="2" id="KW-1185">Reference proteome</keyword>
<name>A0ABX9TTX1_9GAMM</name>
<evidence type="ECO:0000313" key="2">
    <source>
        <dbReference type="Proteomes" id="UP000280271"/>
    </source>
</evidence>